<keyword evidence="2" id="KW-1133">Transmembrane helix</keyword>
<dbReference type="EMBL" id="BDGG01000001">
    <property type="protein sequence ID" value="GAU88769.1"/>
    <property type="molecule type" value="Genomic_DNA"/>
</dbReference>
<organism evidence="3 4">
    <name type="scientific">Ramazzottius varieornatus</name>
    <name type="common">Water bear</name>
    <name type="synonym">Tardigrade</name>
    <dbReference type="NCBI Taxonomy" id="947166"/>
    <lineage>
        <taxon>Eukaryota</taxon>
        <taxon>Metazoa</taxon>
        <taxon>Ecdysozoa</taxon>
        <taxon>Tardigrada</taxon>
        <taxon>Eutardigrada</taxon>
        <taxon>Parachela</taxon>
        <taxon>Hypsibioidea</taxon>
        <taxon>Ramazzottiidae</taxon>
        <taxon>Ramazzottius</taxon>
    </lineage>
</organism>
<keyword evidence="4" id="KW-1185">Reference proteome</keyword>
<keyword evidence="2" id="KW-0812">Transmembrane</keyword>
<evidence type="ECO:0000313" key="4">
    <source>
        <dbReference type="Proteomes" id="UP000186922"/>
    </source>
</evidence>
<sequence length="153" mass="17315">MIVHGPWLARDELCTASFFCITTFGQLRKKLFVIFVIAIACAPFQVSLCTIIPFFSLLPDFSNVTSHLDHIITCCQPLADDTLIEALPHVPFGPLDEPPEEPGTKNLPEHGRHYQPHQASERYSSRLYEGIINWSEEFTFFATIIIRPVCPNV</sequence>
<keyword evidence="2" id="KW-0472">Membrane</keyword>
<evidence type="ECO:0000256" key="1">
    <source>
        <dbReference type="SAM" id="MobiDB-lite"/>
    </source>
</evidence>
<comment type="caution">
    <text evidence="3">The sequence shown here is derived from an EMBL/GenBank/DDBJ whole genome shotgun (WGS) entry which is preliminary data.</text>
</comment>
<dbReference type="Proteomes" id="UP000186922">
    <property type="component" value="Unassembled WGS sequence"/>
</dbReference>
<feature type="region of interest" description="Disordered" evidence="1">
    <location>
        <begin position="98"/>
        <end position="118"/>
    </location>
</feature>
<protein>
    <submittedName>
        <fullName evidence="3">Uncharacterized protein</fullName>
    </submittedName>
</protein>
<proteinExistence type="predicted"/>
<dbReference type="AlphaFoldDB" id="A0A1D1UG75"/>
<evidence type="ECO:0000313" key="3">
    <source>
        <dbReference type="EMBL" id="GAU88769.1"/>
    </source>
</evidence>
<accession>A0A1D1UG75</accession>
<gene>
    <name evidence="3" type="primary">RvY_01405-1</name>
    <name evidence="3" type="synonym">RvY_01405.1</name>
    <name evidence="3" type="ORF">RvY_01405</name>
</gene>
<reference evidence="3 4" key="1">
    <citation type="journal article" date="2016" name="Nat. Commun.">
        <title>Extremotolerant tardigrade genome and improved radiotolerance of human cultured cells by tardigrade-unique protein.</title>
        <authorList>
            <person name="Hashimoto T."/>
            <person name="Horikawa D.D."/>
            <person name="Saito Y."/>
            <person name="Kuwahara H."/>
            <person name="Kozuka-Hata H."/>
            <person name="Shin-I T."/>
            <person name="Minakuchi Y."/>
            <person name="Ohishi K."/>
            <person name="Motoyama A."/>
            <person name="Aizu T."/>
            <person name="Enomoto A."/>
            <person name="Kondo K."/>
            <person name="Tanaka S."/>
            <person name="Hara Y."/>
            <person name="Koshikawa S."/>
            <person name="Sagara H."/>
            <person name="Miura T."/>
            <person name="Yokobori S."/>
            <person name="Miyagawa K."/>
            <person name="Suzuki Y."/>
            <person name="Kubo T."/>
            <person name="Oyama M."/>
            <person name="Kohara Y."/>
            <person name="Fujiyama A."/>
            <person name="Arakawa K."/>
            <person name="Katayama T."/>
            <person name="Toyoda A."/>
            <person name="Kunieda T."/>
        </authorList>
    </citation>
    <scope>NUCLEOTIDE SEQUENCE [LARGE SCALE GENOMIC DNA]</scope>
    <source>
        <strain evidence="3 4">YOKOZUNA-1</strain>
    </source>
</reference>
<feature type="transmembrane region" description="Helical" evidence="2">
    <location>
        <begin position="31"/>
        <end position="55"/>
    </location>
</feature>
<evidence type="ECO:0000256" key="2">
    <source>
        <dbReference type="SAM" id="Phobius"/>
    </source>
</evidence>
<name>A0A1D1UG75_RAMVA</name>